<reference evidence="2" key="1">
    <citation type="submission" date="2020-10" db="EMBL/GenBank/DDBJ databases">
        <authorList>
            <person name="Gilroy R."/>
        </authorList>
    </citation>
    <scope>NUCLEOTIDE SEQUENCE</scope>
    <source>
        <strain evidence="2">B1-3475</strain>
    </source>
</reference>
<name>A0A9D9HLH1_9BACT</name>
<organism evidence="2 3">
    <name type="scientific">Candidatus Cryptobacteroides intestinigallinarum</name>
    <dbReference type="NCBI Taxonomy" id="2840767"/>
    <lineage>
        <taxon>Bacteria</taxon>
        <taxon>Pseudomonadati</taxon>
        <taxon>Bacteroidota</taxon>
        <taxon>Bacteroidia</taxon>
        <taxon>Bacteroidales</taxon>
        <taxon>Candidatus Cryptobacteroides</taxon>
    </lineage>
</organism>
<dbReference type="Gene3D" id="3.60.10.10">
    <property type="entry name" value="Endonuclease/exonuclease/phosphatase"/>
    <property type="match status" value="1"/>
</dbReference>
<comment type="caution">
    <text evidence="2">The sequence shown here is derived from an EMBL/GenBank/DDBJ whole genome shotgun (WGS) entry which is preliminary data.</text>
</comment>
<evidence type="ECO:0000259" key="1">
    <source>
        <dbReference type="Pfam" id="PF19580"/>
    </source>
</evidence>
<dbReference type="GO" id="GO:0003824">
    <property type="term" value="F:catalytic activity"/>
    <property type="evidence" value="ECO:0007669"/>
    <property type="project" value="InterPro"/>
</dbReference>
<dbReference type="InterPro" id="IPR036691">
    <property type="entry name" value="Endo/exonu/phosph_ase_sf"/>
</dbReference>
<dbReference type="EMBL" id="JADIMK010000068">
    <property type="protein sequence ID" value="MBO8456025.1"/>
    <property type="molecule type" value="Genomic_DNA"/>
</dbReference>
<protein>
    <recommendedName>
        <fullName evidence="1">Endonuclease/exonuclease/phosphatase domain-containing protein</fullName>
    </recommendedName>
</protein>
<evidence type="ECO:0000313" key="2">
    <source>
        <dbReference type="EMBL" id="MBO8456025.1"/>
    </source>
</evidence>
<dbReference type="PANTHER" id="PTHR42834:SF1">
    <property type="entry name" value="ENDONUCLEASE_EXONUCLEASE_PHOSPHATASE FAMILY PROTEIN (AFU_ORTHOLOGUE AFUA_3G09210)"/>
    <property type="match status" value="1"/>
</dbReference>
<dbReference type="AlphaFoldDB" id="A0A9D9HLH1"/>
<evidence type="ECO:0000313" key="3">
    <source>
        <dbReference type="Proteomes" id="UP000823617"/>
    </source>
</evidence>
<dbReference type="Pfam" id="PF19580">
    <property type="entry name" value="Exo_endo_phos_3"/>
    <property type="match status" value="1"/>
</dbReference>
<dbReference type="SUPFAM" id="SSF56219">
    <property type="entry name" value="DNase I-like"/>
    <property type="match status" value="1"/>
</dbReference>
<reference evidence="2" key="2">
    <citation type="journal article" date="2021" name="PeerJ">
        <title>Extensive microbial diversity within the chicken gut microbiome revealed by metagenomics and culture.</title>
        <authorList>
            <person name="Gilroy R."/>
            <person name="Ravi A."/>
            <person name="Getino M."/>
            <person name="Pursley I."/>
            <person name="Horton D.L."/>
            <person name="Alikhan N.F."/>
            <person name="Baker D."/>
            <person name="Gharbi K."/>
            <person name="Hall N."/>
            <person name="Watson M."/>
            <person name="Adriaenssens E.M."/>
            <person name="Foster-Nyarko E."/>
            <person name="Jarju S."/>
            <person name="Secka A."/>
            <person name="Antonio M."/>
            <person name="Oren A."/>
            <person name="Chaudhuri R.R."/>
            <person name="La Ragione R."/>
            <person name="Hildebrand F."/>
            <person name="Pallen M.J."/>
        </authorList>
    </citation>
    <scope>NUCLEOTIDE SEQUENCE</scope>
    <source>
        <strain evidence="2">B1-3475</strain>
    </source>
</reference>
<gene>
    <name evidence="2" type="ORF">IAC08_06435</name>
</gene>
<sequence length="352" mass="38965">MLSLCAAVCILVSFHGCYGYARNGYLQHSSYQDSTHHVLVMFWNLENFFDWRDGGYSASDNEFSSYGQRHWTKGRFYAKCDAVAKSLMWTEGEYGRIPDVIGVAEVENRLVLEALLGSTSLRKYGYAIVHHDSPDSRGIDVALLYRKDVFSLAGERPVKVSGTPAFSTRDILYVCLEPAAGGRPVHFLVNHHPSKYGGEEVSVPRRRVAVETMLSVCDSVYRTGPGPHDIICMGDFNDTPDNPLLDFGDGHPGSGDLVNMAVHLSERGEGTIRYQGRREMIDMFIVSPGVASRSEMEVLHIPFLTVPDNAHPGDKPFRTYSGPAYIGGVSDHCPILLKIKVVLSDDIGIFGR</sequence>
<feature type="domain" description="Endonuclease/exonuclease/phosphatase" evidence="1">
    <location>
        <begin position="40"/>
        <end position="339"/>
    </location>
</feature>
<dbReference type="Proteomes" id="UP000823617">
    <property type="component" value="Unassembled WGS sequence"/>
</dbReference>
<proteinExistence type="predicted"/>
<accession>A0A9D9HLH1</accession>
<dbReference type="PANTHER" id="PTHR42834">
    <property type="entry name" value="ENDONUCLEASE/EXONUCLEASE/PHOSPHATASE FAMILY PROTEIN (AFU_ORTHOLOGUE AFUA_3G09210)"/>
    <property type="match status" value="1"/>
</dbReference>
<dbReference type="InterPro" id="IPR005135">
    <property type="entry name" value="Endo/exonuclease/phosphatase"/>
</dbReference>